<dbReference type="Proteomes" id="UP001230504">
    <property type="component" value="Unassembled WGS sequence"/>
</dbReference>
<dbReference type="AlphaFoldDB" id="A0AAD8Q2P7"/>
<sequence length="166" mass="18467">MSASEAVRPMSMNSSQWKRYVHYKQSAGRESWFASQALTRGGGNVSCSKYPSRRAARRFDGIVAPLGSLHQSKVSACKMRHGRGSTMGAARPLSSRQVELSPRLQGLEGKGGATERSMLGLRWHGIARSRDCARPKARVTGLVQRLCQPVVLFRERRRGGRRYHLS</sequence>
<evidence type="ECO:0000313" key="2">
    <source>
        <dbReference type="Proteomes" id="UP001230504"/>
    </source>
</evidence>
<reference evidence="1" key="1">
    <citation type="submission" date="2021-06" db="EMBL/GenBank/DDBJ databases">
        <title>Comparative genomics, transcriptomics and evolutionary studies reveal genomic signatures of adaptation to plant cell wall in hemibiotrophic fungi.</title>
        <authorList>
            <consortium name="DOE Joint Genome Institute"/>
            <person name="Baroncelli R."/>
            <person name="Diaz J.F."/>
            <person name="Benocci T."/>
            <person name="Peng M."/>
            <person name="Battaglia E."/>
            <person name="Haridas S."/>
            <person name="Andreopoulos W."/>
            <person name="Labutti K."/>
            <person name="Pangilinan J."/>
            <person name="Floch G.L."/>
            <person name="Makela M.R."/>
            <person name="Henrissat B."/>
            <person name="Grigoriev I.V."/>
            <person name="Crouch J.A."/>
            <person name="De Vries R.P."/>
            <person name="Sukno S.A."/>
            <person name="Thon M.R."/>
        </authorList>
    </citation>
    <scope>NUCLEOTIDE SEQUENCE</scope>
    <source>
        <strain evidence="1">CBS 125086</strain>
    </source>
</reference>
<dbReference type="GeneID" id="85435339"/>
<dbReference type="RefSeq" id="XP_060415571.1">
    <property type="nucleotide sequence ID" value="XM_060551099.1"/>
</dbReference>
<name>A0AAD8Q2P7_9PEZI</name>
<organism evidence="1 2">
    <name type="scientific">Colletotrichum navitas</name>
    <dbReference type="NCBI Taxonomy" id="681940"/>
    <lineage>
        <taxon>Eukaryota</taxon>
        <taxon>Fungi</taxon>
        <taxon>Dikarya</taxon>
        <taxon>Ascomycota</taxon>
        <taxon>Pezizomycotina</taxon>
        <taxon>Sordariomycetes</taxon>
        <taxon>Hypocreomycetidae</taxon>
        <taxon>Glomerellales</taxon>
        <taxon>Glomerellaceae</taxon>
        <taxon>Colletotrichum</taxon>
        <taxon>Colletotrichum graminicola species complex</taxon>
    </lineage>
</organism>
<protein>
    <submittedName>
        <fullName evidence="1">Uncharacterized protein</fullName>
    </submittedName>
</protein>
<evidence type="ECO:0000313" key="1">
    <source>
        <dbReference type="EMBL" id="KAK1594388.1"/>
    </source>
</evidence>
<gene>
    <name evidence="1" type="ORF">LY79DRAFT_155391</name>
</gene>
<proteinExistence type="predicted"/>
<accession>A0AAD8Q2P7</accession>
<comment type="caution">
    <text evidence="1">The sequence shown here is derived from an EMBL/GenBank/DDBJ whole genome shotgun (WGS) entry which is preliminary data.</text>
</comment>
<dbReference type="EMBL" id="JAHLJV010000020">
    <property type="protein sequence ID" value="KAK1594388.1"/>
    <property type="molecule type" value="Genomic_DNA"/>
</dbReference>
<keyword evidence="2" id="KW-1185">Reference proteome</keyword>